<proteinExistence type="predicted"/>
<comment type="caution">
    <text evidence="1">The sequence shown here is derived from an EMBL/GenBank/DDBJ whole genome shotgun (WGS) entry which is preliminary data.</text>
</comment>
<dbReference type="Proteomes" id="UP000224460">
    <property type="component" value="Unassembled WGS sequence"/>
</dbReference>
<organism evidence="1 2">
    <name type="scientific">Sporanaerobium hydrogeniformans</name>
    <dbReference type="NCBI Taxonomy" id="3072179"/>
    <lineage>
        <taxon>Bacteria</taxon>
        <taxon>Bacillati</taxon>
        <taxon>Bacillota</taxon>
        <taxon>Clostridia</taxon>
        <taxon>Lachnospirales</taxon>
        <taxon>Lachnospiraceae</taxon>
        <taxon>Sporanaerobium</taxon>
    </lineage>
</organism>
<name>A0AC61D9U8_9FIRM</name>
<reference evidence="1" key="1">
    <citation type="submission" date="2017-10" db="EMBL/GenBank/DDBJ databases">
        <title>Genome sequence of cellulolytic Lachnospiraceae bacterium XHS1971 isolated from hotspring sediment.</title>
        <authorList>
            <person name="Vasudevan G."/>
            <person name="Joshi A.J."/>
            <person name="Hivarkar S."/>
            <person name="Lanjekar V.B."/>
            <person name="Dhakephalkar P.K."/>
            <person name="Dagar S."/>
        </authorList>
    </citation>
    <scope>NUCLEOTIDE SEQUENCE</scope>
    <source>
        <strain evidence="1">XHS1971</strain>
    </source>
</reference>
<dbReference type="EMBL" id="PEDL01000015">
    <property type="protein sequence ID" value="PHV70039.1"/>
    <property type="molecule type" value="Genomic_DNA"/>
</dbReference>
<evidence type="ECO:0000313" key="2">
    <source>
        <dbReference type="Proteomes" id="UP000224460"/>
    </source>
</evidence>
<sequence>MKKRQILSVILFVLFLSTSTWAKATITLTNAVVTTAKDTILENPNWLKIELEDQVPTSGAIFFIHITNSEWQVPTTSTPITCEQGPSKGKMIGNYKKNSNKEVQVNLYGSGDLQSDQAVAQRGDVFKIPLYVKTTGGEASVFIDSNGSIVYDPTIAAFGQRDISQRQELPIKEEMRSDKEETSNKKEICFTIGVNKYTVAGEEIIMEGAPYLVDGRTMIPLRYLANSLSISDEAIQYEKGTIILHKGEEMLEVAIGSKELKVNGKLKSTMLTAPVLREGRTYIPIAEVSSLFGIEAIWDNRQQTATFFVKNELK</sequence>
<gene>
    <name evidence="1" type="ORF">CS063_12910</name>
</gene>
<keyword evidence="2" id="KW-1185">Reference proteome</keyword>
<evidence type="ECO:0000313" key="1">
    <source>
        <dbReference type="EMBL" id="PHV70039.1"/>
    </source>
</evidence>
<accession>A0AC61D9U8</accession>
<protein>
    <submittedName>
        <fullName evidence="1">Uncharacterized protein</fullName>
    </submittedName>
</protein>